<name>A0A1V0M351_RAOOR</name>
<dbReference type="EMBL" id="KY270853">
    <property type="protein sequence ID" value="ARD69309.1"/>
    <property type="molecule type" value="Genomic_DNA"/>
</dbReference>
<protein>
    <submittedName>
        <fullName evidence="1">Uncharacterized protein</fullName>
    </submittedName>
</protein>
<proteinExistence type="predicted"/>
<sequence length="48" mass="5152">MFTGLTFAENYGCSVDTGIGMPRASIIPAPGRAVEQRNEIAALRLSIR</sequence>
<geneLocation type="plasmid" evidence="1">
    <name>pYNKP001-dfrA</name>
</geneLocation>
<evidence type="ECO:0000313" key="1">
    <source>
        <dbReference type="EMBL" id="ARD69309.1"/>
    </source>
</evidence>
<keyword evidence="1" id="KW-0614">Plasmid</keyword>
<reference evidence="1" key="1">
    <citation type="journal article" date="2017" name="Int. J. Antimicrob. Agents">
        <title>Sequencing and comparative genomics analysis of the IncHI2 plasmids pT5282-mphA and p112298-catA and the IncHI5 plasmid pYNKP001-dfrA.</title>
        <authorList>
            <person name="Liang Q."/>
            <person name="Yin Z."/>
            <person name="Zhao Y."/>
            <person name="Liang L."/>
            <person name="Feng J."/>
            <person name="Zhan Z."/>
            <person name="Wang H."/>
            <person name="Song Y."/>
            <person name="Tong Y."/>
            <person name="Wu W."/>
            <person name="Chen W."/>
            <person name="Wang J."/>
            <person name="Jiang L."/>
            <person name="Zhou D."/>
        </authorList>
    </citation>
    <scope>NUCLEOTIDE SEQUENCE</scope>
    <source>
        <strain evidence="1">YNKP001</strain>
        <plasmid evidence="1">pYNKP001-dfrA</plasmid>
    </source>
</reference>
<dbReference type="AlphaFoldDB" id="A0A1V0M351"/>
<accession>A0A1V0M351</accession>
<organism evidence="1">
    <name type="scientific">Raoultella ornithinolytica</name>
    <name type="common">Klebsiella ornithinolytica</name>
    <dbReference type="NCBI Taxonomy" id="54291"/>
    <lineage>
        <taxon>Bacteria</taxon>
        <taxon>Pseudomonadati</taxon>
        <taxon>Pseudomonadota</taxon>
        <taxon>Gammaproteobacteria</taxon>
        <taxon>Enterobacterales</taxon>
        <taxon>Enterobacteriaceae</taxon>
        <taxon>Klebsiella/Raoultella group</taxon>
        <taxon>Raoultella</taxon>
    </lineage>
</organism>